<dbReference type="InterPro" id="IPR005074">
    <property type="entry name" value="Peptidase_C39"/>
</dbReference>
<dbReference type="Gene3D" id="3.90.70.10">
    <property type="entry name" value="Cysteine proteinases"/>
    <property type="match status" value="1"/>
</dbReference>
<dbReference type="SUPFAM" id="SSF90123">
    <property type="entry name" value="ABC transporter transmembrane region"/>
    <property type="match status" value="1"/>
</dbReference>
<keyword evidence="7" id="KW-0067">ATP-binding</keyword>
<evidence type="ECO:0000256" key="5">
    <source>
        <dbReference type="ARBA" id="ARBA00022741"/>
    </source>
</evidence>
<dbReference type="GO" id="GO:0043213">
    <property type="term" value="P:bacteriocin transport"/>
    <property type="evidence" value="ECO:0007669"/>
    <property type="project" value="UniProtKB-KW"/>
</dbReference>
<reference evidence="16" key="1">
    <citation type="submission" date="2019-04" db="EMBL/GenBank/DDBJ databases">
        <title>Evolution of Biomass-Degrading Anaerobic Consortia Revealed by Metagenomics.</title>
        <authorList>
            <person name="Peng X."/>
        </authorList>
    </citation>
    <scope>NUCLEOTIDE SEQUENCE</scope>
    <source>
        <strain evidence="16">SIG311</strain>
    </source>
</reference>
<name>A0A927U9Y9_9FIRM</name>
<feature type="transmembrane region" description="Helical" evidence="12">
    <location>
        <begin position="309"/>
        <end position="330"/>
    </location>
</feature>
<feature type="transmembrane region" description="Helical" evidence="12">
    <location>
        <begin position="282"/>
        <end position="303"/>
    </location>
</feature>
<dbReference type="GO" id="GO:0008234">
    <property type="term" value="F:cysteine-type peptidase activity"/>
    <property type="evidence" value="ECO:0007669"/>
    <property type="project" value="UniProtKB-KW"/>
</dbReference>
<dbReference type="GO" id="GO:0140359">
    <property type="term" value="F:ABC-type transporter activity"/>
    <property type="evidence" value="ECO:0007669"/>
    <property type="project" value="InterPro"/>
</dbReference>
<dbReference type="InterPro" id="IPR003593">
    <property type="entry name" value="AAA+_ATPase"/>
</dbReference>
<keyword evidence="8" id="KW-0653">Protein transport</keyword>
<feature type="transmembrane region" description="Helical" evidence="12">
    <location>
        <begin position="208"/>
        <end position="233"/>
    </location>
</feature>
<evidence type="ECO:0000256" key="8">
    <source>
        <dbReference type="ARBA" id="ARBA00022927"/>
    </source>
</evidence>
<dbReference type="PANTHER" id="PTHR24221">
    <property type="entry name" value="ATP-BINDING CASSETTE SUB-FAMILY B"/>
    <property type="match status" value="1"/>
</dbReference>
<evidence type="ECO:0000256" key="7">
    <source>
        <dbReference type="ARBA" id="ARBA00022840"/>
    </source>
</evidence>
<dbReference type="GO" id="GO:0015031">
    <property type="term" value="P:protein transport"/>
    <property type="evidence" value="ECO:0007669"/>
    <property type="project" value="UniProtKB-KW"/>
</dbReference>
<dbReference type="InterPro" id="IPR011527">
    <property type="entry name" value="ABC1_TM_dom"/>
</dbReference>
<dbReference type="GO" id="GO:0034040">
    <property type="term" value="F:ATPase-coupled lipid transmembrane transporter activity"/>
    <property type="evidence" value="ECO:0007669"/>
    <property type="project" value="TreeGrafter"/>
</dbReference>
<dbReference type="Pfam" id="PF00005">
    <property type="entry name" value="ABC_tran"/>
    <property type="match status" value="1"/>
</dbReference>
<feature type="domain" description="ABC transmembrane type-1" evidence="14">
    <location>
        <begin position="173"/>
        <end position="454"/>
    </location>
</feature>
<dbReference type="EMBL" id="SVER01000001">
    <property type="protein sequence ID" value="MBE5918278.1"/>
    <property type="molecule type" value="Genomic_DNA"/>
</dbReference>
<evidence type="ECO:0000256" key="9">
    <source>
        <dbReference type="ARBA" id="ARBA00022989"/>
    </source>
</evidence>
<dbReference type="InterPro" id="IPR039421">
    <property type="entry name" value="Type_1_exporter"/>
</dbReference>
<evidence type="ECO:0000256" key="3">
    <source>
        <dbReference type="ARBA" id="ARBA00022475"/>
    </source>
</evidence>
<keyword evidence="6" id="KW-0788">Thiol protease</keyword>
<dbReference type="Gene3D" id="1.20.1560.10">
    <property type="entry name" value="ABC transporter type 1, transmembrane domain"/>
    <property type="match status" value="1"/>
</dbReference>
<dbReference type="InterPro" id="IPR017871">
    <property type="entry name" value="ABC_transporter-like_CS"/>
</dbReference>
<dbReference type="CDD" id="cd18569">
    <property type="entry name" value="ABC_6TM_NHLM_bacteriocin"/>
    <property type="match status" value="1"/>
</dbReference>
<keyword evidence="11" id="KW-0080">Bacteriocin transport</keyword>
<keyword evidence="3" id="KW-1003">Cell membrane</keyword>
<dbReference type="GO" id="GO:0005886">
    <property type="term" value="C:plasma membrane"/>
    <property type="evidence" value="ECO:0007669"/>
    <property type="project" value="UniProtKB-SubCell"/>
</dbReference>
<protein>
    <submittedName>
        <fullName evidence="16">NHLP family bacteriocin export ABC transporter peptidase/permease/ATPase subunit</fullName>
    </submittedName>
</protein>
<evidence type="ECO:0000256" key="10">
    <source>
        <dbReference type="ARBA" id="ARBA00023136"/>
    </source>
</evidence>
<keyword evidence="6" id="KW-0378">Hydrolase</keyword>
<evidence type="ECO:0000313" key="17">
    <source>
        <dbReference type="Proteomes" id="UP000766246"/>
    </source>
</evidence>
<dbReference type="Proteomes" id="UP000766246">
    <property type="component" value="Unassembled WGS sequence"/>
</dbReference>
<feature type="domain" description="Peptidase C39" evidence="15">
    <location>
        <begin position="22"/>
        <end position="142"/>
    </location>
</feature>
<evidence type="ECO:0000256" key="1">
    <source>
        <dbReference type="ARBA" id="ARBA00004651"/>
    </source>
</evidence>
<evidence type="ECO:0000259" key="13">
    <source>
        <dbReference type="PROSITE" id="PS50893"/>
    </source>
</evidence>
<dbReference type="NCBIfam" id="TIGR03796">
    <property type="entry name" value="NHLM_micro_ABC1"/>
    <property type="match status" value="1"/>
</dbReference>
<organism evidence="16 17">
    <name type="scientific">Pseudobutyrivibrio ruminis</name>
    <dbReference type="NCBI Taxonomy" id="46206"/>
    <lineage>
        <taxon>Bacteria</taxon>
        <taxon>Bacillati</taxon>
        <taxon>Bacillota</taxon>
        <taxon>Clostridia</taxon>
        <taxon>Lachnospirales</taxon>
        <taxon>Lachnospiraceae</taxon>
        <taxon>Pseudobutyrivibrio</taxon>
    </lineage>
</organism>
<keyword evidence="10 12" id="KW-0472">Membrane</keyword>
<dbReference type="PROSITE" id="PS50929">
    <property type="entry name" value="ABC_TM1F"/>
    <property type="match status" value="1"/>
</dbReference>
<dbReference type="SUPFAM" id="SSF52540">
    <property type="entry name" value="P-loop containing nucleoside triphosphate hydrolases"/>
    <property type="match status" value="1"/>
</dbReference>
<comment type="caution">
    <text evidence="16">The sequence shown here is derived from an EMBL/GenBank/DDBJ whole genome shotgun (WGS) entry which is preliminary data.</text>
</comment>
<dbReference type="GO" id="GO:0016887">
    <property type="term" value="F:ATP hydrolysis activity"/>
    <property type="evidence" value="ECO:0007669"/>
    <property type="project" value="InterPro"/>
</dbReference>
<keyword evidence="5" id="KW-0547">Nucleotide-binding</keyword>
<dbReference type="SMART" id="SM00382">
    <property type="entry name" value="AAA"/>
    <property type="match status" value="1"/>
</dbReference>
<dbReference type="GO" id="GO:0006508">
    <property type="term" value="P:proteolysis"/>
    <property type="evidence" value="ECO:0007669"/>
    <property type="project" value="InterPro"/>
</dbReference>
<keyword evidence="9 12" id="KW-1133">Transmembrane helix</keyword>
<dbReference type="FunFam" id="3.40.50.300:FF:000299">
    <property type="entry name" value="ABC transporter ATP-binding protein/permease"/>
    <property type="match status" value="1"/>
</dbReference>
<comment type="subcellular location">
    <subcellularLocation>
        <location evidence="1">Cell membrane</location>
        <topology evidence="1">Multi-pass membrane protein</topology>
    </subcellularLocation>
</comment>
<feature type="domain" description="ABC transporter" evidence="13">
    <location>
        <begin position="491"/>
        <end position="724"/>
    </location>
</feature>
<proteinExistence type="predicted"/>
<evidence type="ECO:0000256" key="2">
    <source>
        <dbReference type="ARBA" id="ARBA00022448"/>
    </source>
</evidence>
<keyword evidence="2" id="KW-0813">Transport</keyword>
<dbReference type="InterPro" id="IPR022514">
    <property type="entry name" value="NHPM_micro_ABC1"/>
</dbReference>
<dbReference type="InterPro" id="IPR036640">
    <property type="entry name" value="ABC1_TM_sf"/>
</dbReference>
<evidence type="ECO:0000256" key="4">
    <source>
        <dbReference type="ARBA" id="ARBA00022692"/>
    </source>
</evidence>
<dbReference type="PROSITE" id="PS50893">
    <property type="entry name" value="ABC_TRANSPORTER_2"/>
    <property type="match status" value="1"/>
</dbReference>
<dbReference type="Pfam" id="PF03412">
    <property type="entry name" value="Peptidase_C39"/>
    <property type="match status" value="1"/>
</dbReference>
<dbReference type="InterPro" id="IPR027417">
    <property type="entry name" value="P-loop_NTPase"/>
</dbReference>
<sequence>MDIKKIRQPITKGVAKVPVIIQLEMLECGAAALAMVMAYYGKWVPLEQVRLDCGVSRDGSNAKNMADAAKYYGFNVKAYRMSANAIKTQASFPCIIHWNFCHFVVLCGFKGKWAYINDPARGTVRLSEEEFKKSFSGVVIIPTPSEDFVPEGKPKSTLDYARKRLVGTGVATFFLMLTTAIAYLFGIFNSVTARIFIDRILTGENPEWLKPFMGVLIVFSIVQLVVMWINAIYSIKIDGKMAVVGNTTYMWKVLRLPMEFFSQRLAGDIQSRANLSANISSSIIETFTPLLLNSVMMIFYLVLMVKQSVMLAYIGIITVAINVAISKIIADKRINITRILMRDSGKLIGATVTGINLIETIKASGSEEVFFQKWAGIQASINEQNVKLIKTTTFLSLIPTVLDIMANYIVLILGVLLTIEGKFSIGAVVMFQGFLSSFINPAEQLIQAGKTMQEMRTNIERVEDVISYPSDENDNSEVRNDNNLNKLSGNIEIKNISFGYARLDEPFIKDFSLSIKAGQSIAIVGASGCGKSTMSSLIAGLYKIWSGEILFDGKTRNEYPRETMVGSIAVVDQDITLFEDSIENNIKMWDESIKDFEMILAARDAALHDEIMALPDHYKHRLEYGGKNLSGGQKQRLEIARVLAQDPSIIILDEATSALDALTEHKVVEAIRNRGITCIVIAHRLSTIRDCDEIVVLDKGMIAERGTHEELIKLNGLYMELIKNE</sequence>
<gene>
    <name evidence="16" type="ORF">E7272_00385</name>
</gene>
<evidence type="ECO:0000313" key="16">
    <source>
        <dbReference type="EMBL" id="MBE5918278.1"/>
    </source>
</evidence>
<feature type="transmembrane region" description="Helical" evidence="12">
    <location>
        <begin position="165"/>
        <end position="188"/>
    </location>
</feature>
<dbReference type="PROSITE" id="PS50990">
    <property type="entry name" value="PEPTIDASE_C39"/>
    <property type="match status" value="1"/>
</dbReference>
<dbReference type="PANTHER" id="PTHR24221:SF654">
    <property type="entry name" value="ATP-BINDING CASSETTE SUB-FAMILY B MEMBER 6"/>
    <property type="match status" value="1"/>
</dbReference>
<evidence type="ECO:0000256" key="12">
    <source>
        <dbReference type="SAM" id="Phobius"/>
    </source>
</evidence>
<dbReference type="InterPro" id="IPR003439">
    <property type="entry name" value="ABC_transporter-like_ATP-bd"/>
</dbReference>
<evidence type="ECO:0000256" key="6">
    <source>
        <dbReference type="ARBA" id="ARBA00022807"/>
    </source>
</evidence>
<evidence type="ECO:0000259" key="14">
    <source>
        <dbReference type="PROSITE" id="PS50929"/>
    </source>
</evidence>
<dbReference type="Pfam" id="PF00664">
    <property type="entry name" value="ABC_membrane"/>
    <property type="match status" value="1"/>
</dbReference>
<dbReference type="AlphaFoldDB" id="A0A927U9Y9"/>
<keyword evidence="4 12" id="KW-0812">Transmembrane</keyword>
<dbReference type="GO" id="GO:0005524">
    <property type="term" value="F:ATP binding"/>
    <property type="evidence" value="ECO:0007669"/>
    <property type="project" value="UniProtKB-KW"/>
</dbReference>
<keyword evidence="6" id="KW-0645">Protease</keyword>
<feature type="transmembrane region" description="Helical" evidence="12">
    <location>
        <begin position="394"/>
        <end position="417"/>
    </location>
</feature>
<dbReference type="PROSITE" id="PS00211">
    <property type="entry name" value="ABC_TRANSPORTER_1"/>
    <property type="match status" value="1"/>
</dbReference>
<evidence type="ECO:0000259" key="15">
    <source>
        <dbReference type="PROSITE" id="PS50990"/>
    </source>
</evidence>
<accession>A0A927U9Y9</accession>
<dbReference type="Gene3D" id="3.40.50.300">
    <property type="entry name" value="P-loop containing nucleotide triphosphate hydrolases"/>
    <property type="match status" value="1"/>
</dbReference>
<evidence type="ECO:0000256" key="11">
    <source>
        <dbReference type="ARBA" id="ARBA00043264"/>
    </source>
</evidence>